<feature type="chain" id="PRO_5008646456" description="DUF3574 domain-containing protein" evidence="1">
    <location>
        <begin position="24"/>
        <end position="138"/>
    </location>
</feature>
<evidence type="ECO:0000313" key="3">
    <source>
        <dbReference type="Proteomes" id="UP000093366"/>
    </source>
</evidence>
<accession>A0A1C0TV41</accession>
<dbReference type="Pfam" id="PF12098">
    <property type="entry name" value="DUF3574"/>
    <property type="match status" value="1"/>
</dbReference>
<dbReference type="RefSeq" id="WP_065789174.1">
    <property type="nucleotide sequence ID" value="NZ_MAUJ01000001.1"/>
</dbReference>
<dbReference type="OrthoDB" id="794286at2"/>
<reference evidence="3" key="1">
    <citation type="submission" date="2016-07" db="EMBL/GenBank/DDBJ databases">
        <authorList>
            <person name="Florea S."/>
            <person name="Webb J.S."/>
            <person name="Jaromczyk J."/>
            <person name="Schardl C.L."/>
        </authorList>
    </citation>
    <scope>NUCLEOTIDE SEQUENCE [LARGE SCALE GENOMIC DNA]</scope>
    <source>
        <strain evidence="3">IPB1</strain>
    </source>
</reference>
<dbReference type="PROSITE" id="PS51257">
    <property type="entry name" value="PROKAR_LIPOPROTEIN"/>
    <property type="match status" value="1"/>
</dbReference>
<dbReference type="EMBL" id="MAUJ01000001">
    <property type="protein sequence ID" value="OCQ23189.1"/>
    <property type="molecule type" value="Genomic_DNA"/>
</dbReference>
<name>A0A1C0TV41_9GAMM</name>
<gene>
    <name evidence="2" type="ORF">A7985_04380</name>
</gene>
<protein>
    <recommendedName>
        <fullName evidence="4">DUF3574 domain-containing protein</fullName>
    </recommendedName>
</protein>
<dbReference type="Proteomes" id="UP000093366">
    <property type="component" value="Unassembled WGS sequence"/>
</dbReference>
<evidence type="ECO:0000313" key="2">
    <source>
        <dbReference type="EMBL" id="OCQ23189.1"/>
    </source>
</evidence>
<proteinExistence type="predicted"/>
<organism evidence="2 3">
    <name type="scientific">Pseudoalteromonas luteoviolacea</name>
    <dbReference type="NCBI Taxonomy" id="43657"/>
    <lineage>
        <taxon>Bacteria</taxon>
        <taxon>Pseudomonadati</taxon>
        <taxon>Pseudomonadota</taxon>
        <taxon>Gammaproteobacteria</taxon>
        <taxon>Alteromonadales</taxon>
        <taxon>Pseudoalteromonadaceae</taxon>
        <taxon>Pseudoalteromonas</taxon>
    </lineage>
</organism>
<feature type="signal peptide" evidence="1">
    <location>
        <begin position="1"/>
        <end position="23"/>
    </location>
</feature>
<evidence type="ECO:0008006" key="4">
    <source>
        <dbReference type="Google" id="ProtNLM"/>
    </source>
</evidence>
<dbReference type="AlphaFoldDB" id="A0A1C0TV41"/>
<keyword evidence="1" id="KW-0732">Signal</keyword>
<comment type="caution">
    <text evidence="2">The sequence shown here is derived from an EMBL/GenBank/DDBJ whole genome shotgun (WGS) entry which is preliminary data.</text>
</comment>
<sequence length="138" mass="15140">MNCRTLFFIYSAIIALSGCVATHTEPAPNSPIISSNHQGIKMYFGLSKPTGEVISPQQWLEFETNHLAQAFEGFALVDATGYYKGSKEGSKVVTLYNATAKDLAVAQALAREYCRLFDQDSVLLVQVGVEKIQFVGKE</sequence>
<evidence type="ECO:0000256" key="1">
    <source>
        <dbReference type="SAM" id="SignalP"/>
    </source>
</evidence>
<dbReference type="InterPro" id="IPR021957">
    <property type="entry name" value="DUF3574"/>
</dbReference>